<dbReference type="AlphaFoldDB" id="A0A0G1KB14"/>
<evidence type="ECO:0000313" key="3">
    <source>
        <dbReference type="Proteomes" id="UP000034032"/>
    </source>
</evidence>
<accession>A0A0G1KB14</accession>
<protein>
    <submittedName>
        <fullName evidence="2">Uncharacterized protein</fullName>
    </submittedName>
</protein>
<comment type="caution">
    <text evidence="2">The sequence shown here is derived from an EMBL/GenBank/DDBJ whole genome shotgun (WGS) entry which is preliminary data.</text>
</comment>
<organism evidence="2 3">
    <name type="scientific">Candidatus Yanofskybacteria bacterium GW2011_GWA2_44_9</name>
    <dbReference type="NCBI Taxonomy" id="1619025"/>
    <lineage>
        <taxon>Bacteria</taxon>
        <taxon>Candidatus Yanofskyibacteriota</taxon>
    </lineage>
</organism>
<feature type="transmembrane region" description="Helical" evidence="1">
    <location>
        <begin position="34"/>
        <end position="53"/>
    </location>
</feature>
<reference evidence="2 3" key="1">
    <citation type="journal article" date="2015" name="Nature">
        <title>rRNA introns, odd ribosomes, and small enigmatic genomes across a large radiation of phyla.</title>
        <authorList>
            <person name="Brown C.T."/>
            <person name="Hug L.A."/>
            <person name="Thomas B.C."/>
            <person name="Sharon I."/>
            <person name="Castelle C.J."/>
            <person name="Singh A."/>
            <person name="Wilkins M.J."/>
            <person name="Williams K.H."/>
            <person name="Banfield J.F."/>
        </authorList>
    </citation>
    <scope>NUCLEOTIDE SEQUENCE [LARGE SCALE GENOMIC DNA]</scope>
</reference>
<gene>
    <name evidence="2" type="ORF">UW79_C0036G0001</name>
</gene>
<evidence type="ECO:0000313" key="2">
    <source>
        <dbReference type="EMBL" id="KKT80728.1"/>
    </source>
</evidence>
<dbReference type="Proteomes" id="UP000034032">
    <property type="component" value="Unassembled WGS sequence"/>
</dbReference>
<proteinExistence type="predicted"/>
<dbReference type="EMBL" id="LCJR01000036">
    <property type="protein sequence ID" value="KKT80728.1"/>
    <property type="molecule type" value="Genomic_DNA"/>
</dbReference>
<keyword evidence="1" id="KW-1133">Transmembrane helix</keyword>
<keyword evidence="1" id="KW-0812">Transmembrane</keyword>
<feature type="non-terminal residue" evidence="2">
    <location>
        <position position="1"/>
    </location>
</feature>
<keyword evidence="1" id="KW-0472">Membrane</keyword>
<evidence type="ECO:0000256" key="1">
    <source>
        <dbReference type="SAM" id="Phobius"/>
    </source>
</evidence>
<name>A0A0G1KB14_9BACT</name>
<sequence length="113" mass="12556">KPHALPEYLEGRTPKEKHPFLFQKKSGARKIRNARSVFSFGVAGVLASAWGLLRIICFENRFELGTINTPMNNHGLTAVVVHFNTVGGEKPLFSRGGDDSFLTRSPLKVSYLL</sequence>